<gene>
    <name evidence="13" type="ORF">ODALV1_LOCUS4092</name>
</gene>
<evidence type="ECO:0000256" key="6">
    <source>
        <dbReference type="ARBA" id="ARBA00022884"/>
    </source>
</evidence>
<dbReference type="Pfam" id="PF01189">
    <property type="entry name" value="Methyltr_RsmB-F"/>
    <property type="match status" value="1"/>
</dbReference>
<feature type="active site" description="Nucleophile" evidence="11">
    <location>
        <position position="422"/>
    </location>
</feature>
<feature type="domain" description="SAM-dependent MTase RsmB/NOP-type" evidence="12">
    <location>
        <begin position="201"/>
        <end position="495"/>
    </location>
</feature>
<keyword evidence="5 11" id="KW-0949">S-adenosyl-L-methionine</keyword>
<feature type="binding site" evidence="11">
    <location>
        <position position="318"/>
    </location>
    <ligand>
        <name>S-adenosyl-L-methionine</name>
        <dbReference type="ChEBI" id="CHEBI:59789"/>
    </ligand>
</feature>
<dbReference type="PANTHER" id="PTHR22808">
    <property type="entry name" value="NCL1 YEAST -RELATED NOL1/NOP2/FMU SUN DOMAIN-CONTAINING"/>
    <property type="match status" value="1"/>
</dbReference>
<name>A0ABP1PUW7_9HEXA</name>
<dbReference type="InterPro" id="IPR049560">
    <property type="entry name" value="MeTrfase_RsmB-F_NOP2_cat"/>
</dbReference>
<dbReference type="Gene3D" id="3.40.50.150">
    <property type="entry name" value="Vaccinia Virus protein VP39"/>
    <property type="match status" value="1"/>
</dbReference>
<evidence type="ECO:0000259" key="12">
    <source>
        <dbReference type="PROSITE" id="PS51686"/>
    </source>
</evidence>
<comment type="subcellular location">
    <subcellularLocation>
        <location evidence="1">Mitochondrion</location>
    </subcellularLocation>
</comment>
<accession>A0ABP1PUW7</accession>
<evidence type="ECO:0000256" key="9">
    <source>
        <dbReference type="ARBA" id="ARBA00042050"/>
    </source>
</evidence>
<evidence type="ECO:0000256" key="4">
    <source>
        <dbReference type="ARBA" id="ARBA00022679"/>
    </source>
</evidence>
<dbReference type="InterPro" id="IPR029063">
    <property type="entry name" value="SAM-dependent_MTases_sf"/>
</dbReference>
<dbReference type="Gene3D" id="6.20.240.40">
    <property type="match status" value="1"/>
</dbReference>
<dbReference type="InterPro" id="IPR001678">
    <property type="entry name" value="MeTrfase_RsmB-F_NOP2_dom"/>
</dbReference>
<dbReference type="EMBL" id="CAXLJM020000013">
    <property type="protein sequence ID" value="CAL8078428.1"/>
    <property type="molecule type" value="Genomic_DNA"/>
</dbReference>
<evidence type="ECO:0000313" key="14">
    <source>
        <dbReference type="Proteomes" id="UP001642540"/>
    </source>
</evidence>
<dbReference type="PANTHER" id="PTHR22808:SF3">
    <property type="entry name" value="5-METHYLCYTOSINE RRNA METHYLTRANSFERASE NSUN4"/>
    <property type="match status" value="1"/>
</dbReference>
<keyword evidence="2" id="KW-0698">rRNA processing</keyword>
<evidence type="ECO:0000313" key="13">
    <source>
        <dbReference type="EMBL" id="CAL8078428.1"/>
    </source>
</evidence>
<organism evidence="13 14">
    <name type="scientific">Orchesella dallaii</name>
    <dbReference type="NCBI Taxonomy" id="48710"/>
    <lineage>
        <taxon>Eukaryota</taxon>
        <taxon>Metazoa</taxon>
        <taxon>Ecdysozoa</taxon>
        <taxon>Arthropoda</taxon>
        <taxon>Hexapoda</taxon>
        <taxon>Collembola</taxon>
        <taxon>Entomobryomorpha</taxon>
        <taxon>Entomobryoidea</taxon>
        <taxon>Orchesellidae</taxon>
        <taxon>Orchesellinae</taxon>
        <taxon>Orchesella</taxon>
    </lineage>
</organism>
<comment type="caution">
    <text evidence="11">Lacks conserved residue(s) required for the propagation of feature annotation.</text>
</comment>
<dbReference type="PRINTS" id="PR02008">
    <property type="entry name" value="RCMTFAMILY"/>
</dbReference>
<dbReference type="InterPro" id="IPR023267">
    <property type="entry name" value="RCMT"/>
</dbReference>
<protein>
    <recommendedName>
        <fullName evidence="9">NOL1/NOP2/Sun domain family member 4</fullName>
    </recommendedName>
</protein>
<proteinExistence type="inferred from homology"/>
<keyword evidence="6 11" id="KW-0694">RNA-binding</keyword>
<reference evidence="13 14" key="1">
    <citation type="submission" date="2024-08" db="EMBL/GenBank/DDBJ databases">
        <authorList>
            <person name="Cucini C."/>
            <person name="Frati F."/>
        </authorList>
    </citation>
    <scope>NUCLEOTIDE SEQUENCE [LARGE SCALE GENOMIC DNA]</scope>
</reference>
<dbReference type="PROSITE" id="PS51686">
    <property type="entry name" value="SAM_MT_RSMB_NOP"/>
    <property type="match status" value="1"/>
</dbReference>
<keyword evidence="7" id="KW-0809">Transit peptide</keyword>
<keyword evidence="14" id="KW-1185">Reference proteome</keyword>
<evidence type="ECO:0000256" key="5">
    <source>
        <dbReference type="ARBA" id="ARBA00022691"/>
    </source>
</evidence>
<dbReference type="SUPFAM" id="SSF53335">
    <property type="entry name" value="S-adenosyl-L-methionine-dependent methyltransferases"/>
    <property type="match status" value="1"/>
</dbReference>
<comment type="caution">
    <text evidence="13">The sequence shown here is derived from an EMBL/GenBank/DDBJ whole genome shotgun (WGS) entry which is preliminary data.</text>
</comment>
<evidence type="ECO:0000256" key="1">
    <source>
        <dbReference type="ARBA" id="ARBA00004173"/>
    </source>
</evidence>
<feature type="binding site" evidence="11">
    <location>
        <position position="365"/>
    </location>
    <ligand>
        <name>S-adenosyl-L-methionine</name>
        <dbReference type="ChEBI" id="CHEBI:59789"/>
    </ligand>
</feature>
<keyword evidence="4 11" id="KW-0808">Transferase</keyword>
<sequence length="504" mass="56281">MMQRRCFSSSTSRLAASAKKLRKKMHWADEAKLLTNIQRALNHYDDFYGSVFGKQWPSMRLGLLSPPKYMAIPNSFTGNIEIITQKLEGMGAYNIQQLWSDSQLVLEKESKELDLNKDLGRLHQLDKTLEAIAATKKAAELDLLYQNAPTGKRPGDIQMGKPPMGRLISKVSEASADFIPSTKMKGMDDFTLDSEYFSSYLKKHDESLDDEAATENTDTTEDNDVLFIKPNQSQSLLQFPKFLIPYSFENGSAMNFPPASRDSSNLREYICVNGSSILPVIALDLRPGTNLLDMCAGPGTKSLMALMTMTADSITCNDLETSRLARVKNILLEFIGTSKPEMITFTKYNSRDHPARQEYSRVLVDVPCLNDRVSCTVADNNIFKPKRTKERLALVKTQKEILLSGFKTVDQNDGSAVVYSTCTLSPIENDGVVMNALKETEVPNLYIDLVGLIKLVTPFERAGVFRVTRTRCGILVTPTTTRNFGPMYVSRIVVKPLMPANDVS</sequence>
<evidence type="ECO:0000256" key="10">
    <source>
        <dbReference type="ARBA" id="ARBA00049302"/>
    </source>
</evidence>
<evidence type="ECO:0000256" key="11">
    <source>
        <dbReference type="PROSITE-ProRule" id="PRU01023"/>
    </source>
</evidence>
<evidence type="ECO:0000256" key="3">
    <source>
        <dbReference type="ARBA" id="ARBA00022603"/>
    </source>
</evidence>
<dbReference type="Proteomes" id="UP001642540">
    <property type="component" value="Unassembled WGS sequence"/>
</dbReference>
<evidence type="ECO:0000256" key="7">
    <source>
        <dbReference type="ARBA" id="ARBA00022946"/>
    </source>
</evidence>
<comment type="catalytic activity">
    <reaction evidence="10">
        <text>a cytidine in rRNA + S-adenosyl-L-methionine = a 5-methylcytidine in rRNA + S-adenosyl-L-homocysteine + H(+)</text>
        <dbReference type="Rhea" id="RHEA:61484"/>
        <dbReference type="Rhea" id="RHEA-COMP:15836"/>
        <dbReference type="Rhea" id="RHEA-COMP:15837"/>
        <dbReference type="ChEBI" id="CHEBI:15378"/>
        <dbReference type="ChEBI" id="CHEBI:57856"/>
        <dbReference type="ChEBI" id="CHEBI:59789"/>
        <dbReference type="ChEBI" id="CHEBI:74483"/>
        <dbReference type="ChEBI" id="CHEBI:82748"/>
    </reaction>
</comment>
<keyword evidence="8" id="KW-0496">Mitochondrion</keyword>
<evidence type="ECO:0000256" key="2">
    <source>
        <dbReference type="ARBA" id="ARBA00022552"/>
    </source>
</evidence>
<keyword evidence="3 11" id="KW-0489">Methyltransferase</keyword>
<comment type="similarity">
    <text evidence="11">Belongs to the class I-like SAM-binding methyltransferase superfamily. RsmB/NOP family.</text>
</comment>
<evidence type="ECO:0000256" key="8">
    <source>
        <dbReference type="ARBA" id="ARBA00023128"/>
    </source>
</evidence>